<proteinExistence type="predicted"/>
<evidence type="ECO:0000256" key="1">
    <source>
        <dbReference type="ARBA" id="ARBA00022729"/>
    </source>
</evidence>
<protein>
    <recommendedName>
        <fullName evidence="4">LamG-like jellyroll fold domain-containing protein</fullName>
    </recommendedName>
</protein>
<dbReference type="PANTHER" id="PTHR12872">
    <property type="entry name" value="ALPHA-N-ACETYLGLUCOSAMINIDASE"/>
    <property type="match status" value="1"/>
</dbReference>
<feature type="domain" description="LamG-like jellyroll fold" evidence="4">
    <location>
        <begin position="824"/>
        <end position="939"/>
    </location>
</feature>
<gene>
    <name evidence="5" type="ORF">GCM10009742_27450</name>
</gene>
<dbReference type="InterPro" id="IPR024732">
    <property type="entry name" value="NAGLU_C"/>
</dbReference>
<organism evidence="5 6">
    <name type="scientific">Kribbella karoonensis</name>
    <dbReference type="NCBI Taxonomy" id="324851"/>
    <lineage>
        <taxon>Bacteria</taxon>
        <taxon>Bacillati</taxon>
        <taxon>Actinomycetota</taxon>
        <taxon>Actinomycetes</taxon>
        <taxon>Propionibacteriales</taxon>
        <taxon>Kribbellaceae</taxon>
        <taxon>Kribbella</taxon>
    </lineage>
</organism>
<keyword evidence="2" id="KW-0378">Hydrolase</keyword>
<dbReference type="Gene3D" id="3.20.20.80">
    <property type="entry name" value="Glycosidases"/>
    <property type="match status" value="1"/>
</dbReference>
<dbReference type="SUPFAM" id="SSF49899">
    <property type="entry name" value="Concanavalin A-like lectins/glucanases"/>
    <property type="match status" value="1"/>
</dbReference>
<evidence type="ECO:0000256" key="3">
    <source>
        <dbReference type="ARBA" id="ARBA00023157"/>
    </source>
</evidence>
<dbReference type="Pfam" id="PF13385">
    <property type="entry name" value="Laminin_G_3"/>
    <property type="match status" value="1"/>
</dbReference>
<dbReference type="Gene3D" id="1.20.120.670">
    <property type="entry name" value="N-acetyl-b-d-glucoasminidase"/>
    <property type="match status" value="1"/>
</dbReference>
<dbReference type="Gene3D" id="3.30.379.10">
    <property type="entry name" value="Chitobiase/beta-hexosaminidase domain 2-like"/>
    <property type="match status" value="1"/>
</dbReference>
<comment type="caution">
    <text evidence="5">The sequence shown here is derived from an EMBL/GenBank/DDBJ whole genome shotgun (WGS) entry which is preliminary data.</text>
</comment>
<evidence type="ECO:0000313" key="6">
    <source>
        <dbReference type="Proteomes" id="UP001500190"/>
    </source>
</evidence>
<name>A0ABN2DNB4_9ACTN</name>
<keyword evidence="1" id="KW-0732">Signal</keyword>
<accession>A0ABN2DNB4</accession>
<reference evidence="5 6" key="1">
    <citation type="journal article" date="2019" name="Int. J. Syst. Evol. Microbiol.">
        <title>The Global Catalogue of Microorganisms (GCM) 10K type strain sequencing project: providing services to taxonomists for standard genome sequencing and annotation.</title>
        <authorList>
            <consortium name="The Broad Institute Genomics Platform"/>
            <consortium name="The Broad Institute Genome Sequencing Center for Infectious Disease"/>
            <person name="Wu L."/>
            <person name="Ma J."/>
        </authorList>
    </citation>
    <scope>NUCLEOTIDE SEQUENCE [LARGE SCALE GENOMIC DNA]</scope>
    <source>
        <strain evidence="5 6">JCM 14304</strain>
    </source>
</reference>
<dbReference type="InterPro" id="IPR007781">
    <property type="entry name" value="NAGLU"/>
</dbReference>
<keyword evidence="6" id="KW-1185">Reference proteome</keyword>
<dbReference type="InterPro" id="IPR006558">
    <property type="entry name" value="LamG-like"/>
</dbReference>
<dbReference type="Pfam" id="PF12972">
    <property type="entry name" value="NAGLU_C"/>
    <property type="match status" value="1"/>
</dbReference>
<dbReference type="EMBL" id="BAAAND010000004">
    <property type="protein sequence ID" value="GAA1581381.1"/>
    <property type="molecule type" value="Genomic_DNA"/>
</dbReference>
<evidence type="ECO:0000256" key="2">
    <source>
        <dbReference type="ARBA" id="ARBA00022801"/>
    </source>
</evidence>
<evidence type="ECO:0000313" key="5">
    <source>
        <dbReference type="EMBL" id="GAA1581381.1"/>
    </source>
</evidence>
<evidence type="ECO:0000259" key="4">
    <source>
        <dbReference type="SMART" id="SM00560"/>
    </source>
</evidence>
<dbReference type="Proteomes" id="UP001500190">
    <property type="component" value="Unassembled WGS sequence"/>
</dbReference>
<dbReference type="Pfam" id="PF12971">
    <property type="entry name" value="NAGLU_N"/>
    <property type="match status" value="1"/>
</dbReference>
<dbReference type="InterPro" id="IPR024733">
    <property type="entry name" value="NAGLU_tim-barrel"/>
</dbReference>
<dbReference type="PANTHER" id="PTHR12872:SF1">
    <property type="entry name" value="ALPHA-N-ACETYLGLUCOSAMINIDASE"/>
    <property type="match status" value="1"/>
</dbReference>
<dbReference type="SMART" id="SM00560">
    <property type="entry name" value="LamGL"/>
    <property type="match status" value="1"/>
</dbReference>
<dbReference type="InterPro" id="IPR029018">
    <property type="entry name" value="Hex-like_dom2"/>
</dbReference>
<dbReference type="InterPro" id="IPR013320">
    <property type="entry name" value="ConA-like_dom_sf"/>
</dbReference>
<dbReference type="InterPro" id="IPR024240">
    <property type="entry name" value="NAGLU_N"/>
</dbReference>
<dbReference type="Pfam" id="PF05089">
    <property type="entry name" value="NAGLU"/>
    <property type="match status" value="1"/>
</dbReference>
<keyword evidence="3" id="KW-1015">Disulfide bond</keyword>
<dbReference type="Gene3D" id="2.60.120.200">
    <property type="match status" value="1"/>
</dbReference>
<sequence>MFARVAGSVAARQVCFEITPAADGVERFTISGRTGHVTISATTASAANQGAGWYLKYVVHAAANLGNPHPVVPIPVPAPAQPITQVANTANRYVGNDTQDGYTDPYLDWAGWQDLLDVYALHGINQVYVLPGTDAVYQKVLEDFGYSAEQTRAWIPLPTTQPWWAMQNVSNYGAPIPQALLDRRAELGRSIADRVRELGMVPVLPGFIGTVPTDFAAHAPAGTTILPQGKWSGVPRPSWLAPTDPFFAEVAASYYRHADEILGSSTLYRMNPLQEGGSSGGIPQQDVTASIMAALQANESGATWMQLGWEHNPTTAQLAGIADKSKFVVSDGLSDAVATFGRESAWPDTKYLFGSIYAYGGHTVMGATGQLWIDRYYRQLSAPGNNMTGIAVMPEGFEDPAAFELLSELPWHAAAFDLAGWMRDYAYGRYGTTAAGTAWEIIGSTAYSLPRPSNGTHAEPAETLFVAQPSLTARNADPASPKQQPYDMNRFATALPQLLLAAPDVVQRAAYDFDLADVASTVTGNETRTLLPRINTAYLLKDTAAFDRLTARWLELLDRTDEVMGTVPWFMMGTYAANAGAEKDSLLYLWTSWVDPADGYKSPGLNNYANHSYSGLLSGYYKENWKAYFATLARALQDGTAPAPIDWIARASSYVTSGPTYPTEPSGSTVAAAGAIADTLGLSPLVVTDPAADAWLPGSPVRIGGLGVPGGTVVVRENGVRLCSTVVRADHTWSCPPPALPEGLHNLTVTEDRYTATARFAIGLTLVDHWTMDSTTVTDEAGGYDGTVLGDVTVQPGKVGGAIRFTGGSGTIQTTAPDLPSPWSVGAWVNLTGGPSSMALLNSDTSIVKINSSSGKVGVTRRNVADYTVNYVVPKSTWTYLTYVDDGTQITVYANGAPVGTIATTTPLGRAALGSFPPKDATTGAVDDVRIYSGALTAAQVRNLYLNGTPG</sequence>